<dbReference type="AlphaFoldDB" id="W6ML21"/>
<feature type="region of interest" description="Disordered" evidence="1">
    <location>
        <begin position="1"/>
        <end position="83"/>
    </location>
</feature>
<gene>
    <name evidence="2" type="ORF">KUCA_T00002757001</name>
</gene>
<reference evidence="2" key="2">
    <citation type="submission" date="2014-02" db="EMBL/GenBank/DDBJ databases">
        <title>Complete DNA sequence of /Kuraishia capsulata/ illustrates novel genomic features among budding yeasts (/Saccharomycotina/).</title>
        <authorList>
            <person name="Morales L."/>
            <person name="Noel B."/>
            <person name="Porcel B."/>
            <person name="Marcet-Houben M."/>
            <person name="Hullo M-F."/>
            <person name="Sacerdot C."/>
            <person name="Tekaia F."/>
            <person name="Leh-Louis V."/>
            <person name="Despons L."/>
            <person name="Khanna V."/>
            <person name="Aury J-M."/>
            <person name="Barbe V."/>
            <person name="Couloux A."/>
            <person name="Labadie K."/>
            <person name="Pelletier E."/>
            <person name="Souciet J-L."/>
            <person name="Boekhout T."/>
            <person name="Gabaldon T."/>
            <person name="Wincker P."/>
            <person name="Dujon B."/>
        </authorList>
    </citation>
    <scope>NUCLEOTIDE SEQUENCE</scope>
    <source>
        <strain evidence="2">CBS 1993</strain>
    </source>
</reference>
<protein>
    <submittedName>
        <fullName evidence="2">Uncharacterized protein</fullName>
    </submittedName>
</protein>
<evidence type="ECO:0000256" key="1">
    <source>
        <dbReference type="SAM" id="MobiDB-lite"/>
    </source>
</evidence>
<proteinExistence type="predicted"/>
<organism evidence="2 3">
    <name type="scientific">Kuraishia capsulata CBS 1993</name>
    <dbReference type="NCBI Taxonomy" id="1382522"/>
    <lineage>
        <taxon>Eukaryota</taxon>
        <taxon>Fungi</taxon>
        <taxon>Dikarya</taxon>
        <taxon>Ascomycota</taxon>
        <taxon>Saccharomycotina</taxon>
        <taxon>Pichiomycetes</taxon>
        <taxon>Pichiales</taxon>
        <taxon>Pichiaceae</taxon>
        <taxon>Kuraishia</taxon>
    </lineage>
</organism>
<sequence>MRRERESNAGHGSNNSSNNSSNNKLASWPVRRPEPILRAPPSYTSQLPPYSAEDPVNQINEINPAEPQQPLEPLEPPKKAATK</sequence>
<reference evidence="2" key="1">
    <citation type="submission" date="2013-12" db="EMBL/GenBank/DDBJ databases">
        <authorList>
            <person name="Genoscope - CEA"/>
        </authorList>
    </citation>
    <scope>NUCLEOTIDE SEQUENCE</scope>
    <source>
        <strain evidence="2">CBS 1993</strain>
    </source>
</reference>
<evidence type="ECO:0000313" key="3">
    <source>
        <dbReference type="Proteomes" id="UP000019384"/>
    </source>
</evidence>
<keyword evidence="3" id="KW-1185">Reference proteome</keyword>
<dbReference type="GeneID" id="34520170"/>
<feature type="compositionally biased region" description="Low complexity" evidence="1">
    <location>
        <begin position="13"/>
        <end position="23"/>
    </location>
</feature>
<dbReference type="Proteomes" id="UP000019384">
    <property type="component" value="Unassembled WGS sequence"/>
</dbReference>
<dbReference type="RefSeq" id="XP_022458782.1">
    <property type="nucleotide sequence ID" value="XM_022603037.1"/>
</dbReference>
<dbReference type="EMBL" id="HG793127">
    <property type="protein sequence ID" value="CDK26783.1"/>
    <property type="molecule type" value="Genomic_DNA"/>
</dbReference>
<name>W6ML21_9ASCO</name>
<dbReference type="HOGENOM" id="CLU_2542893_0_0_1"/>
<evidence type="ECO:0000313" key="2">
    <source>
        <dbReference type="EMBL" id="CDK26783.1"/>
    </source>
</evidence>
<accession>W6ML21</accession>